<feature type="domain" description="N-acetyltransferase" evidence="3">
    <location>
        <begin position="130"/>
        <end position="289"/>
    </location>
</feature>
<organism evidence="4 5">
    <name type="scientific">Clostridium cibarium</name>
    <dbReference type="NCBI Taxonomy" id="2762247"/>
    <lineage>
        <taxon>Bacteria</taxon>
        <taxon>Bacillati</taxon>
        <taxon>Bacillota</taxon>
        <taxon>Clostridia</taxon>
        <taxon>Eubacteriales</taxon>
        <taxon>Clostridiaceae</taxon>
        <taxon>Clostridium</taxon>
    </lineage>
</organism>
<dbReference type="PANTHER" id="PTHR42919:SF8">
    <property type="entry name" value="N-ALPHA-ACETYLTRANSFERASE 50"/>
    <property type="match status" value="1"/>
</dbReference>
<gene>
    <name evidence="4" type="ORF">H9661_17900</name>
</gene>
<name>A0ABR8PYJ0_9CLOT</name>
<dbReference type="Pfam" id="PF00583">
    <property type="entry name" value="Acetyltransf_1"/>
    <property type="match status" value="1"/>
</dbReference>
<dbReference type="PROSITE" id="PS51186">
    <property type="entry name" value="GNAT"/>
    <property type="match status" value="1"/>
</dbReference>
<accession>A0ABR8PYJ0</accession>
<protein>
    <submittedName>
        <fullName evidence="4">GNAT family N-acetyltransferase</fullName>
    </submittedName>
</protein>
<comment type="caution">
    <text evidence="4">The sequence shown here is derived from an EMBL/GenBank/DDBJ whole genome shotgun (WGS) entry which is preliminary data.</text>
</comment>
<evidence type="ECO:0000259" key="3">
    <source>
        <dbReference type="PROSITE" id="PS51186"/>
    </source>
</evidence>
<evidence type="ECO:0000313" key="5">
    <source>
        <dbReference type="Proteomes" id="UP000627781"/>
    </source>
</evidence>
<dbReference type="RefSeq" id="WP_143315208.1">
    <property type="nucleotide sequence ID" value="NZ_JACSRA010000039.1"/>
</dbReference>
<dbReference type="SUPFAM" id="SSF55729">
    <property type="entry name" value="Acyl-CoA N-acyltransferases (Nat)"/>
    <property type="match status" value="1"/>
</dbReference>
<evidence type="ECO:0000256" key="2">
    <source>
        <dbReference type="ARBA" id="ARBA00023315"/>
    </source>
</evidence>
<sequence length="289" mass="34371">MITVERLNNNNFSEFNNLIRESKRKTQYSMDFYKFYDNKTFIYKYIIRKMVHLIKVDRNFVGYIWVESPSYQSTRLSDIFIKDEYMNYFSSSLPLMLKSTVVTYECFEDSYTLSLLHKLNMSRIRLTYLMKLSSFTKENSSFHEDIAFHIYDHKKDAKTRCYLQNSIFMDNNRVPLTVEDIRYDEKQDYYLKDLSLFIYKGVNPIGYGQIIYSRGIYLIVNFGILEGYRGRGYGADLINKLISLAKSKGIMDIYIRVDFNNNPAIALYRNVGFKDVGNFSTWVWSKNLM</sequence>
<reference evidence="4 5" key="1">
    <citation type="submission" date="2020-08" db="EMBL/GenBank/DDBJ databases">
        <title>A Genomic Blueprint of the Chicken Gut Microbiome.</title>
        <authorList>
            <person name="Gilroy R."/>
            <person name="Ravi A."/>
            <person name="Getino M."/>
            <person name="Pursley I."/>
            <person name="Horton D.L."/>
            <person name="Alikhan N.-F."/>
            <person name="Baker D."/>
            <person name="Gharbi K."/>
            <person name="Hall N."/>
            <person name="Watson M."/>
            <person name="Adriaenssens E.M."/>
            <person name="Foster-Nyarko E."/>
            <person name="Jarju S."/>
            <person name="Secka A."/>
            <person name="Antonio M."/>
            <person name="Oren A."/>
            <person name="Chaudhuri R."/>
            <person name="La Ragione R.M."/>
            <person name="Hildebrand F."/>
            <person name="Pallen M.J."/>
        </authorList>
    </citation>
    <scope>NUCLEOTIDE SEQUENCE [LARGE SCALE GENOMIC DNA]</scope>
    <source>
        <strain evidence="4 5">Sa3CVN1</strain>
    </source>
</reference>
<dbReference type="InterPro" id="IPR051556">
    <property type="entry name" value="N-term/lysine_N-AcTrnsfr"/>
</dbReference>
<keyword evidence="5" id="KW-1185">Reference proteome</keyword>
<keyword evidence="2" id="KW-0012">Acyltransferase</keyword>
<dbReference type="EMBL" id="JACSRA010000039">
    <property type="protein sequence ID" value="MBD7913229.1"/>
    <property type="molecule type" value="Genomic_DNA"/>
</dbReference>
<dbReference type="PANTHER" id="PTHR42919">
    <property type="entry name" value="N-ALPHA-ACETYLTRANSFERASE"/>
    <property type="match status" value="1"/>
</dbReference>
<proteinExistence type="predicted"/>
<dbReference type="Gene3D" id="3.40.630.30">
    <property type="match status" value="1"/>
</dbReference>
<dbReference type="CDD" id="cd04301">
    <property type="entry name" value="NAT_SF"/>
    <property type="match status" value="1"/>
</dbReference>
<dbReference type="InterPro" id="IPR016181">
    <property type="entry name" value="Acyl_CoA_acyltransferase"/>
</dbReference>
<keyword evidence="1" id="KW-0808">Transferase</keyword>
<dbReference type="Proteomes" id="UP000627781">
    <property type="component" value="Unassembled WGS sequence"/>
</dbReference>
<dbReference type="InterPro" id="IPR000182">
    <property type="entry name" value="GNAT_dom"/>
</dbReference>
<evidence type="ECO:0000256" key="1">
    <source>
        <dbReference type="ARBA" id="ARBA00022679"/>
    </source>
</evidence>
<evidence type="ECO:0000313" key="4">
    <source>
        <dbReference type="EMBL" id="MBD7913229.1"/>
    </source>
</evidence>